<evidence type="ECO:0000256" key="1">
    <source>
        <dbReference type="SAM" id="SignalP"/>
    </source>
</evidence>
<proteinExistence type="evidence at transcript level"/>
<feature type="signal peptide" evidence="1">
    <location>
        <begin position="1"/>
        <end position="29"/>
    </location>
</feature>
<accession>A0A0U2T2X2</accession>
<keyword evidence="1" id="KW-0732">Signal</keyword>
<dbReference type="EMBL" id="KU064720">
    <property type="protein sequence ID" value="ALR88709.1"/>
    <property type="molecule type" value="mRNA"/>
</dbReference>
<organism evidence="2">
    <name type="scientific">Saccoglossus kowalevskii</name>
    <name type="common">Acorn worm</name>
    <dbReference type="NCBI Taxonomy" id="10224"/>
    <lineage>
        <taxon>Eukaryota</taxon>
        <taxon>Metazoa</taxon>
        <taxon>Hemichordata</taxon>
        <taxon>Enteropneusta</taxon>
        <taxon>Harrimaniidae</taxon>
        <taxon>Saccoglossus</taxon>
    </lineage>
</organism>
<reference evidence="2" key="1">
    <citation type="journal article" date="2015" name="Nature">
        <title>Hemichordate genomes and deuterostome origins.</title>
        <authorList>
            <person name="Simakov O."/>
            <person name="Kawashima T."/>
            <person name="Marletaz F."/>
            <person name="Jenkins J."/>
            <person name="Koyanagi R."/>
            <person name="Mitros T."/>
            <person name="Hisata K."/>
            <person name="Bredeson J."/>
            <person name="Shoguchi E."/>
            <person name="Gyoja F."/>
            <person name="Yue J.X."/>
            <person name="Chen Y.C."/>
            <person name="Freeman R.M.Jr."/>
            <person name="Sasaki A."/>
            <person name="Hikosaka-Katayama T."/>
            <person name="Sato A."/>
            <person name="Fujie M."/>
            <person name="Baughman K.W."/>
            <person name="Levine J."/>
            <person name="Gonzalez P."/>
            <person name="Cameron C."/>
            <person name="Fritzenwanker J.H."/>
            <person name="Pani A.M."/>
            <person name="Goto H."/>
            <person name="Kanda M."/>
            <person name="Arakaki N."/>
            <person name="Yamasaki S."/>
            <person name="Qu J."/>
            <person name="Cree A."/>
            <person name="Ding Y."/>
            <person name="Dinh H.H."/>
            <person name="Dugan S."/>
            <person name="Holder M."/>
            <person name="Jhangiani S.N."/>
            <person name="Kovar C.L."/>
            <person name="Lee S.L."/>
            <person name="Lewis L.R."/>
            <person name="Morton D."/>
            <person name="Nazareth L.V."/>
            <person name="Okwuonu G."/>
            <person name="Santibanez J."/>
            <person name="Chen R."/>
            <person name="Richards S."/>
            <person name="Muzny D.M."/>
            <person name="Gillis A."/>
            <person name="Peshkin L."/>
            <person name="Wu M."/>
            <person name="Humphreys T."/>
            <person name="Su Y.H."/>
            <person name="Putnam N.H."/>
            <person name="Schmutz J."/>
            <person name="Fujiyama A."/>
            <person name="Yu J.K."/>
            <person name="Tagawa K."/>
            <person name="Worley K.C."/>
            <person name="Gibbs R.A."/>
            <person name="Kirschner M.W."/>
            <person name="Lowe C.J."/>
            <person name="Satoh N."/>
            <person name="Rokhsar D.S."/>
            <person name="Gerhart J."/>
        </authorList>
    </citation>
    <scope>NUCLEOTIDE SEQUENCE</scope>
</reference>
<evidence type="ECO:0000313" key="2">
    <source>
        <dbReference type="EMBL" id="ALR88709.1"/>
    </source>
</evidence>
<sequence>MSLEKQPDARFLFYLPFVLSVLVFPSVHPETCTKVMEVCNADSDGNVCREQQLSIKLIKIGHECLAAADAEQCTDSCSNSIMEVLQFDFGYRLLTCGCSDSRGTYYQNIDCQNEQDRMQVCIHVVESWCTDAVNQCNADAACNQAKTQFEQDCGECSSQCDDSLRRLYAARSSDRLVCDCDYLFNSSKQICDTSREAMLSICASGLQPTEQPQSLNTEDQLTTDLSRNQHVGLSTEKVKGQVQDDSSANLPPNYLLLAVTTSTLIVTSVFWN</sequence>
<feature type="chain" id="PRO_5006832312" evidence="1">
    <location>
        <begin position="30"/>
        <end position="272"/>
    </location>
</feature>
<dbReference type="AlphaFoldDB" id="A0A0U2T2X2"/>
<name>A0A0U2T2X2_SACKO</name>
<protein>
    <submittedName>
        <fullName evidence="2">Growth arrest-specific protein 1-like 259</fullName>
    </submittedName>
</protein>